<gene>
    <name evidence="1" type="ORF">HND93_36210</name>
</gene>
<name>A0ABX2TN55_9PROT</name>
<accession>A0ABX2TN55</accession>
<reference evidence="1 2" key="1">
    <citation type="submission" date="2020-05" db="EMBL/GenBank/DDBJ databases">
        <title>Azospirillum oleiclasticum sp. nov, a nitrogen-fixing and heavy crude oil-emulsifying bacterium isolated from the crude oil of Yumen Oilfield.</title>
        <authorList>
            <person name="Wu D."/>
            <person name="Cai M."/>
            <person name="Zhang X."/>
        </authorList>
    </citation>
    <scope>NUCLEOTIDE SEQUENCE [LARGE SCALE GENOMIC DNA]</scope>
    <source>
        <strain evidence="1 2">ROY-1-1-2</strain>
    </source>
</reference>
<comment type="caution">
    <text evidence="1">The sequence shown here is derived from an EMBL/GenBank/DDBJ whole genome shotgun (WGS) entry which is preliminary data.</text>
</comment>
<dbReference type="RefSeq" id="WP_180286945.1">
    <property type="nucleotide sequence ID" value="NZ_JABFDB010000062.1"/>
</dbReference>
<protein>
    <submittedName>
        <fullName evidence="1">Uncharacterized protein</fullName>
    </submittedName>
</protein>
<evidence type="ECO:0000313" key="1">
    <source>
        <dbReference type="EMBL" id="NYZ25173.1"/>
    </source>
</evidence>
<keyword evidence="2" id="KW-1185">Reference proteome</keyword>
<proteinExistence type="predicted"/>
<dbReference type="Proteomes" id="UP000584642">
    <property type="component" value="Unassembled WGS sequence"/>
</dbReference>
<organism evidence="1 2">
    <name type="scientific">Azospirillum oleiclasticum</name>
    <dbReference type="NCBI Taxonomy" id="2735135"/>
    <lineage>
        <taxon>Bacteria</taxon>
        <taxon>Pseudomonadati</taxon>
        <taxon>Pseudomonadota</taxon>
        <taxon>Alphaproteobacteria</taxon>
        <taxon>Rhodospirillales</taxon>
        <taxon>Azospirillaceae</taxon>
        <taxon>Azospirillum</taxon>
    </lineage>
</organism>
<evidence type="ECO:0000313" key="2">
    <source>
        <dbReference type="Proteomes" id="UP000584642"/>
    </source>
</evidence>
<dbReference type="EMBL" id="JABFDB010000062">
    <property type="protein sequence ID" value="NYZ25173.1"/>
    <property type="molecule type" value="Genomic_DNA"/>
</dbReference>
<sequence>MCDTIHLRAADEATLAAALPWLRGTDQQGAPGWLTAGHHHALDPIGPLVLTPPAVDPVTGEELAPAEVDGRWHANLRVDGAHPEHDAIMAACEPFIIHPTNPRRTFA</sequence>